<dbReference type="InterPro" id="IPR010979">
    <property type="entry name" value="Ribosomal_uS13-like_H2TH"/>
</dbReference>
<dbReference type="FunFam" id="1.10.8.50:FF:000003">
    <property type="entry name" value="Formamidopyrimidine-DNA glycosylase"/>
    <property type="match status" value="1"/>
</dbReference>
<evidence type="ECO:0000256" key="5">
    <source>
        <dbReference type="ARBA" id="ARBA00022763"/>
    </source>
</evidence>
<evidence type="ECO:0000313" key="19">
    <source>
        <dbReference type="Proteomes" id="UP000571183"/>
    </source>
</evidence>
<dbReference type="SUPFAM" id="SSF46946">
    <property type="entry name" value="S13-like H2TH domain"/>
    <property type="match status" value="1"/>
</dbReference>
<dbReference type="InterPro" id="IPR010663">
    <property type="entry name" value="Znf_FPG/IleRS"/>
</dbReference>
<evidence type="ECO:0000256" key="8">
    <source>
        <dbReference type="ARBA" id="ARBA00022833"/>
    </source>
</evidence>
<dbReference type="PROSITE" id="PS51068">
    <property type="entry name" value="FPG_CAT"/>
    <property type="match status" value="1"/>
</dbReference>
<evidence type="ECO:0000256" key="15">
    <source>
        <dbReference type="PROSITE-ProRule" id="PRU00391"/>
    </source>
</evidence>
<evidence type="ECO:0000259" key="16">
    <source>
        <dbReference type="PROSITE" id="PS51066"/>
    </source>
</evidence>
<dbReference type="SMART" id="SM01232">
    <property type="entry name" value="H2TH"/>
    <property type="match status" value="1"/>
</dbReference>
<dbReference type="GO" id="GO:0003684">
    <property type="term" value="F:damaged DNA binding"/>
    <property type="evidence" value="ECO:0007669"/>
    <property type="project" value="InterPro"/>
</dbReference>
<evidence type="ECO:0000313" key="18">
    <source>
        <dbReference type="EMBL" id="MBB4071937.1"/>
    </source>
</evidence>
<keyword evidence="13 18" id="KW-0326">Glycosidase</keyword>
<keyword evidence="19" id="KW-1185">Reference proteome</keyword>
<dbReference type="GO" id="GO:0006979">
    <property type="term" value="P:response to oxidative stress"/>
    <property type="evidence" value="ECO:0007669"/>
    <property type="project" value="UniProtKB-ARBA"/>
</dbReference>
<dbReference type="PANTHER" id="PTHR42697">
    <property type="entry name" value="ENDONUCLEASE 8"/>
    <property type="match status" value="1"/>
</dbReference>
<dbReference type="SMART" id="SM00898">
    <property type="entry name" value="Fapy_DNA_glyco"/>
    <property type="match status" value="1"/>
</dbReference>
<comment type="catalytic activity">
    <reaction evidence="14">
        <text>2'-deoxyribonucleotide-(2'-deoxyribose 5'-phosphate)-2'-deoxyribonucleotide-DNA = a 3'-end 2'-deoxyribonucleotide-(2,3-dehydro-2,3-deoxyribose 5'-phosphate)-DNA + a 5'-end 5'-phospho-2'-deoxyribonucleoside-DNA + H(+)</text>
        <dbReference type="Rhea" id="RHEA:66592"/>
        <dbReference type="Rhea" id="RHEA-COMP:13180"/>
        <dbReference type="Rhea" id="RHEA-COMP:16897"/>
        <dbReference type="Rhea" id="RHEA-COMP:17067"/>
        <dbReference type="ChEBI" id="CHEBI:15378"/>
        <dbReference type="ChEBI" id="CHEBI:136412"/>
        <dbReference type="ChEBI" id="CHEBI:157695"/>
        <dbReference type="ChEBI" id="CHEBI:167181"/>
        <dbReference type="EC" id="4.2.99.18"/>
    </reaction>
</comment>
<feature type="domain" description="Formamidopyrimidine-DNA glycosylase catalytic" evidence="17">
    <location>
        <begin position="2"/>
        <end position="90"/>
    </location>
</feature>
<keyword evidence="5" id="KW-0227">DNA damage</keyword>
<dbReference type="Gene3D" id="3.20.190.10">
    <property type="entry name" value="MutM-like, N-terminal"/>
    <property type="match status" value="1"/>
</dbReference>
<dbReference type="RefSeq" id="WP_183304881.1">
    <property type="nucleotide sequence ID" value="NZ_JACIFD010000012.1"/>
</dbReference>
<dbReference type="GO" id="GO:0008534">
    <property type="term" value="F:oxidized purine nucleobase lesion DNA N-glycosylase activity"/>
    <property type="evidence" value="ECO:0007669"/>
    <property type="project" value="UniProtKB-ARBA"/>
</dbReference>
<reference evidence="18" key="1">
    <citation type="submission" date="2020-08" db="EMBL/GenBank/DDBJ databases">
        <title>Sequencing the genomes of 1000 actinobacteria strains.</title>
        <authorList>
            <person name="Klenk H.-P."/>
        </authorList>
    </citation>
    <scope>NUCLEOTIDE SEQUENCE [LARGE SCALE GENOMIC DNA]</scope>
    <source>
        <strain evidence="18">DSM 27064</strain>
    </source>
</reference>
<evidence type="ECO:0000256" key="3">
    <source>
        <dbReference type="ARBA" id="ARBA00012720"/>
    </source>
</evidence>
<keyword evidence="11 18" id="KW-0456">Lyase</keyword>
<dbReference type="PANTHER" id="PTHR42697:SF1">
    <property type="entry name" value="ENDONUCLEASE 8"/>
    <property type="match status" value="1"/>
</dbReference>
<evidence type="ECO:0000256" key="10">
    <source>
        <dbReference type="ARBA" id="ARBA00023204"/>
    </source>
</evidence>
<keyword evidence="18" id="KW-0540">Nuclease</keyword>
<dbReference type="GO" id="GO:0006284">
    <property type="term" value="P:base-excision repair"/>
    <property type="evidence" value="ECO:0007669"/>
    <property type="project" value="InterPro"/>
</dbReference>
<dbReference type="SUPFAM" id="SSF81624">
    <property type="entry name" value="N-terminal domain of MutM-like DNA repair proteins"/>
    <property type="match status" value="1"/>
</dbReference>
<dbReference type="AlphaFoldDB" id="A0A840DPB1"/>
<dbReference type="InterPro" id="IPR012319">
    <property type="entry name" value="FPG_cat"/>
</dbReference>
<keyword evidence="12" id="KW-0511">Multifunctional enzyme</keyword>
<dbReference type="EMBL" id="JACIFD010000012">
    <property type="protein sequence ID" value="MBB4071937.1"/>
    <property type="molecule type" value="Genomic_DNA"/>
</dbReference>
<keyword evidence="8" id="KW-0862">Zinc</keyword>
<dbReference type="EC" id="4.2.99.18" evidence="3"/>
<evidence type="ECO:0000256" key="12">
    <source>
        <dbReference type="ARBA" id="ARBA00023268"/>
    </source>
</evidence>
<dbReference type="Gene3D" id="1.10.8.50">
    <property type="match status" value="1"/>
</dbReference>
<keyword evidence="18" id="KW-0255">Endonuclease</keyword>
<comment type="cofactor">
    <cofactor evidence="1">
        <name>Zn(2+)</name>
        <dbReference type="ChEBI" id="CHEBI:29105"/>
    </cofactor>
</comment>
<gene>
    <name evidence="18" type="ORF">F5897_001260</name>
</gene>
<keyword evidence="6 15" id="KW-0863">Zinc-finger</keyword>
<keyword evidence="7 18" id="KW-0378">Hydrolase</keyword>
<evidence type="ECO:0000256" key="13">
    <source>
        <dbReference type="ARBA" id="ARBA00023295"/>
    </source>
</evidence>
<dbReference type="Proteomes" id="UP000571183">
    <property type="component" value="Unassembled WGS sequence"/>
</dbReference>
<dbReference type="GO" id="GO:0008270">
    <property type="term" value="F:zinc ion binding"/>
    <property type="evidence" value="ECO:0007669"/>
    <property type="project" value="UniProtKB-KW"/>
</dbReference>
<accession>A0A840DPB1</accession>
<dbReference type="Pfam" id="PF06827">
    <property type="entry name" value="zf-FPG_IleRS"/>
    <property type="match status" value="1"/>
</dbReference>
<proteinExistence type="inferred from homology"/>
<evidence type="ECO:0000256" key="7">
    <source>
        <dbReference type="ARBA" id="ARBA00022801"/>
    </source>
</evidence>
<evidence type="ECO:0000256" key="14">
    <source>
        <dbReference type="ARBA" id="ARBA00044632"/>
    </source>
</evidence>
<dbReference type="InterPro" id="IPR035937">
    <property type="entry name" value="FPG_N"/>
</dbReference>
<evidence type="ECO:0000256" key="2">
    <source>
        <dbReference type="ARBA" id="ARBA00009409"/>
    </source>
</evidence>
<evidence type="ECO:0000256" key="11">
    <source>
        <dbReference type="ARBA" id="ARBA00023239"/>
    </source>
</evidence>
<keyword evidence="9" id="KW-0238">DNA-binding</keyword>
<dbReference type="Pfam" id="PF01149">
    <property type="entry name" value="Fapy_DNA_glyco"/>
    <property type="match status" value="1"/>
</dbReference>
<keyword evidence="10" id="KW-0234">DNA repair</keyword>
<keyword evidence="4" id="KW-0479">Metal-binding</keyword>
<protein>
    <recommendedName>
        <fullName evidence="3">DNA-(apurinic or apyrimidinic site) lyase</fullName>
        <ecNumber evidence="3">4.2.99.18</ecNumber>
    </recommendedName>
</protein>
<evidence type="ECO:0000256" key="1">
    <source>
        <dbReference type="ARBA" id="ARBA00001947"/>
    </source>
</evidence>
<dbReference type="InterPro" id="IPR015886">
    <property type="entry name" value="H2TH_FPG"/>
</dbReference>
<dbReference type="Pfam" id="PF06831">
    <property type="entry name" value="H2TH"/>
    <property type="match status" value="1"/>
</dbReference>
<dbReference type="GO" id="GO:0000703">
    <property type="term" value="F:oxidized pyrimidine nucleobase lesion DNA N-glycosylase activity"/>
    <property type="evidence" value="ECO:0007669"/>
    <property type="project" value="TreeGrafter"/>
</dbReference>
<comment type="similarity">
    <text evidence="2">Belongs to the FPG family.</text>
</comment>
<dbReference type="PROSITE" id="PS51066">
    <property type="entry name" value="ZF_FPG_2"/>
    <property type="match status" value="1"/>
</dbReference>
<dbReference type="SUPFAM" id="SSF57716">
    <property type="entry name" value="Glucocorticoid receptor-like (DNA-binding domain)"/>
    <property type="match status" value="1"/>
</dbReference>
<evidence type="ECO:0000256" key="4">
    <source>
        <dbReference type="ARBA" id="ARBA00022723"/>
    </source>
</evidence>
<evidence type="ECO:0000256" key="6">
    <source>
        <dbReference type="ARBA" id="ARBA00022771"/>
    </source>
</evidence>
<sequence>MPEGHSVHRIARQFDANFVGKAAEITSPQGRFSEGAALLNGVPMMAATAVGKQLFLGFANELWLRVHLGIYGAWDFAGEVLVHPSIQVHGIAPKLGQDGQLAVAGNAVKSAAGRALLAGHGSNNRARLAAEQKAVDEAAEDSVTSIGAPRKTRVRMAEQEKGGLVNTELWPPEPVGQVRARLLTDTVCADLRGPTACEVITAEQKEAVLQRLGPDPANDASPAERDRFVQRAATKKTPIGLVLMDQAVIAGIGNVYRAEMLFRARLDPHRPANELSREQLVQLWNDWVQLLGTGIHVGQMITVDGLTGEAYQRALVERDARHWVYKKEGTACARCGASIVLEEFGARKLYWCPGCQK</sequence>
<comment type="caution">
    <text evidence="18">The sequence shown here is derived from an EMBL/GenBank/DDBJ whole genome shotgun (WGS) entry which is preliminary data.</text>
</comment>
<dbReference type="InterPro" id="IPR000214">
    <property type="entry name" value="Znf_DNA_glyclase/AP_lyase"/>
</dbReference>
<evidence type="ECO:0000259" key="17">
    <source>
        <dbReference type="PROSITE" id="PS51068"/>
    </source>
</evidence>
<evidence type="ECO:0000256" key="9">
    <source>
        <dbReference type="ARBA" id="ARBA00023125"/>
    </source>
</evidence>
<feature type="domain" description="FPG-type" evidence="16">
    <location>
        <begin position="323"/>
        <end position="357"/>
    </location>
</feature>
<organism evidence="18 19">
    <name type="scientific">Canibacter oris</name>
    <dbReference type="NCBI Taxonomy" id="1365628"/>
    <lineage>
        <taxon>Bacteria</taxon>
        <taxon>Bacillati</taxon>
        <taxon>Actinomycetota</taxon>
        <taxon>Actinomycetes</taxon>
        <taxon>Micrococcales</taxon>
        <taxon>Microbacteriaceae</taxon>
        <taxon>Canibacter</taxon>
    </lineage>
</organism>
<dbReference type="CDD" id="cd08970">
    <property type="entry name" value="AcNei1_N"/>
    <property type="match status" value="1"/>
</dbReference>
<dbReference type="GO" id="GO:0003690">
    <property type="term" value="F:double-stranded DNA binding"/>
    <property type="evidence" value="ECO:0007669"/>
    <property type="project" value="UniProtKB-ARBA"/>
</dbReference>
<name>A0A840DPB1_9MICO</name>
<dbReference type="GO" id="GO:0140078">
    <property type="term" value="F:class I DNA-(apurinic or apyrimidinic site) endonuclease activity"/>
    <property type="evidence" value="ECO:0007669"/>
    <property type="project" value="UniProtKB-EC"/>
</dbReference>